<dbReference type="GO" id="GO:0000156">
    <property type="term" value="F:phosphorelay response regulator activity"/>
    <property type="evidence" value="ECO:0007669"/>
    <property type="project" value="InterPro"/>
</dbReference>
<keyword evidence="1" id="KW-0597">Phosphoprotein</keyword>
<dbReference type="InterPro" id="IPR007492">
    <property type="entry name" value="LytTR_DNA-bd_dom"/>
</dbReference>
<dbReference type="SMART" id="SM00448">
    <property type="entry name" value="REC"/>
    <property type="match status" value="1"/>
</dbReference>
<dbReference type="PANTHER" id="PTHR37299">
    <property type="entry name" value="TRANSCRIPTIONAL REGULATOR-RELATED"/>
    <property type="match status" value="1"/>
</dbReference>
<name>A0A6G9AXL1_9BACT</name>
<dbReference type="PROSITE" id="PS50930">
    <property type="entry name" value="HTH_LYTTR"/>
    <property type="match status" value="1"/>
</dbReference>
<keyword evidence="5" id="KW-1185">Reference proteome</keyword>
<feature type="modified residue" description="4-aspartylphosphate" evidence="1">
    <location>
        <position position="55"/>
    </location>
</feature>
<accession>A0A6G9AXL1</accession>
<reference evidence="4 5" key="1">
    <citation type="submission" date="2020-03" db="EMBL/GenBank/DDBJ databases">
        <authorList>
            <person name="Kim M.K."/>
        </authorList>
    </citation>
    <scope>NUCLEOTIDE SEQUENCE [LARGE SCALE GENOMIC DNA]</scope>
    <source>
        <strain evidence="4 5">BT328</strain>
    </source>
</reference>
<sequence>MLRTVIIDDEPDNVELLAMQLARHCPQIELVGQFTDSPSALLALRSLQPSLVFLDIEMPMLNGFQLLEQLGELSFQVIFVTAYNQYAVQAFRFAALDYLLKPVDTIDLVKSIGRAEQIVQRSTPGWPIPTHILTEQLELLRAYYPPVGESGVPRSTKPSRLALPHANGLAFVDTDQILYAESDSNYTNFVLDNGEKYLVSKTLGDVQELLENRNFLRVHRQYIVNLAHIKRLVKGEGTYLVLSNGSNIPVSRQQKDRLLERFGWL</sequence>
<evidence type="ECO:0000259" key="2">
    <source>
        <dbReference type="PROSITE" id="PS50110"/>
    </source>
</evidence>
<dbReference type="Pfam" id="PF00072">
    <property type="entry name" value="Response_reg"/>
    <property type="match status" value="1"/>
</dbReference>
<proteinExistence type="predicted"/>
<dbReference type="InterPro" id="IPR011006">
    <property type="entry name" value="CheY-like_superfamily"/>
</dbReference>
<dbReference type="KEGG" id="spib:G8759_32750"/>
<feature type="domain" description="HTH LytTR-type" evidence="3">
    <location>
        <begin position="161"/>
        <end position="253"/>
    </location>
</feature>
<organism evidence="4 5">
    <name type="scientific">Spirosoma aureum</name>
    <dbReference type="NCBI Taxonomy" id="2692134"/>
    <lineage>
        <taxon>Bacteria</taxon>
        <taxon>Pseudomonadati</taxon>
        <taxon>Bacteroidota</taxon>
        <taxon>Cytophagia</taxon>
        <taxon>Cytophagales</taxon>
        <taxon>Cytophagaceae</taxon>
        <taxon>Spirosoma</taxon>
    </lineage>
</organism>
<evidence type="ECO:0000313" key="5">
    <source>
        <dbReference type="Proteomes" id="UP000501802"/>
    </source>
</evidence>
<dbReference type="Proteomes" id="UP000501802">
    <property type="component" value="Chromosome"/>
</dbReference>
<protein>
    <submittedName>
        <fullName evidence="4">Response regulator transcription factor</fullName>
    </submittedName>
</protein>
<dbReference type="PROSITE" id="PS50110">
    <property type="entry name" value="RESPONSE_REGULATORY"/>
    <property type="match status" value="1"/>
</dbReference>
<dbReference type="Pfam" id="PF04397">
    <property type="entry name" value="LytTR"/>
    <property type="match status" value="1"/>
</dbReference>
<dbReference type="PANTHER" id="PTHR37299:SF1">
    <property type="entry name" value="STAGE 0 SPORULATION PROTEIN A HOMOLOG"/>
    <property type="match status" value="1"/>
</dbReference>
<dbReference type="RefSeq" id="WP_167217555.1">
    <property type="nucleotide sequence ID" value="NZ_CP050063.1"/>
</dbReference>
<dbReference type="InterPro" id="IPR046947">
    <property type="entry name" value="LytR-like"/>
</dbReference>
<evidence type="ECO:0000259" key="3">
    <source>
        <dbReference type="PROSITE" id="PS50930"/>
    </source>
</evidence>
<dbReference type="GO" id="GO:0003677">
    <property type="term" value="F:DNA binding"/>
    <property type="evidence" value="ECO:0007669"/>
    <property type="project" value="InterPro"/>
</dbReference>
<evidence type="ECO:0000313" key="4">
    <source>
        <dbReference type="EMBL" id="QIP17069.1"/>
    </source>
</evidence>
<dbReference type="SUPFAM" id="SSF52172">
    <property type="entry name" value="CheY-like"/>
    <property type="match status" value="1"/>
</dbReference>
<dbReference type="AlphaFoldDB" id="A0A6G9AXL1"/>
<gene>
    <name evidence="4" type="ORF">G8759_32750</name>
</gene>
<evidence type="ECO:0000256" key="1">
    <source>
        <dbReference type="PROSITE-ProRule" id="PRU00169"/>
    </source>
</evidence>
<dbReference type="SMART" id="SM00850">
    <property type="entry name" value="LytTR"/>
    <property type="match status" value="1"/>
</dbReference>
<dbReference type="Gene3D" id="3.40.50.2300">
    <property type="match status" value="1"/>
</dbReference>
<dbReference type="InterPro" id="IPR001789">
    <property type="entry name" value="Sig_transdc_resp-reg_receiver"/>
</dbReference>
<feature type="domain" description="Response regulatory" evidence="2">
    <location>
        <begin position="3"/>
        <end position="116"/>
    </location>
</feature>
<dbReference type="Gene3D" id="2.40.50.1020">
    <property type="entry name" value="LytTr DNA-binding domain"/>
    <property type="match status" value="1"/>
</dbReference>
<dbReference type="EMBL" id="CP050063">
    <property type="protein sequence ID" value="QIP17069.1"/>
    <property type="molecule type" value="Genomic_DNA"/>
</dbReference>